<dbReference type="Ensembl" id="ENSCMIT00000031453.1">
    <property type="protein sequence ID" value="ENSCMIP00000030981.1"/>
    <property type="gene ID" value="ENSCMIG00000013320.1"/>
</dbReference>
<dbReference type="Gene3D" id="1.25.40.690">
    <property type="match status" value="1"/>
</dbReference>
<evidence type="ECO:0000313" key="14">
    <source>
        <dbReference type="Ensembl" id="ENSCMIP00000030981.1"/>
    </source>
</evidence>
<dbReference type="PROSITE" id="PS51434">
    <property type="entry name" value="NUP_C"/>
    <property type="match status" value="1"/>
</dbReference>
<dbReference type="GO" id="GO:0044614">
    <property type="term" value="C:nuclear pore cytoplasmic filaments"/>
    <property type="evidence" value="ECO:0007669"/>
    <property type="project" value="TreeGrafter"/>
</dbReference>
<protein>
    <recommendedName>
        <fullName evidence="4">Nuclear pore complex protein Nup98-Nup96</fullName>
    </recommendedName>
</protein>
<reference evidence="15" key="3">
    <citation type="journal article" date="2014" name="Nature">
        <title>Elephant shark genome provides unique insights into gnathostome evolution.</title>
        <authorList>
            <consortium name="International Elephant Shark Genome Sequencing Consortium"/>
            <person name="Venkatesh B."/>
            <person name="Lee A.P."/>
            <person name="Ravi V."/>
            <person name="Maurya A.K."/>
            <person name="Lian M.M."/>
            <person name="Swann J.B."/>
            <person name="Ohta Y."/>
            <person name="Flajnik M.F."/>
            <person name="Sutoh Y."/>
            <person name="Kasahara M."/>
            <person name="Hoon S."/>
            <person name="Gangu V."/>
            <person name="Roy S.W."/>
            <person name="Irimia M."/>
            <person name="Korzh V."/>
            <person name="Kondrychyn I."/>
            <person name="Lim Z.W."/>
            <person name="Tay B.H."/>
            <person name="Tohari S."/>
            <person name="Kong K.W."/>
            <person name="Ho S."/>
            <person name="Lorente-Galdos B."/>
            <person name="Quilez J."/>
            <person name="Marques-Bonet T."/>
            <person name="Raney B.J."/>
            <person name="Ingham P.W."/>
            <person name="Tay A."/>
            <person name="Hillier L.W."/>
            <person name="Minx P."/>
            <person name="Boehm T."/>
            <person name="Wilson R.K."/>
            <person name="Brenner S."/>
            <person name="Warren W.C."/>
        </authorList>
    </citation>
    <scope>NUCLEOTIDE SEQUENCE [LARGE SCALE GENOMIC DNA]</scope>
</reference>
<comment type="similarity">
    <text evidence="3">Belongs to the nucleoporin GLFG family.</text>
</comment>
<evidence type="ECO:0000256" key="2">
    <source>
        <dbReference type="ARBA" id="ARBA00004620"/>
    </source>
</evidence>
<evidence type="ECO:0000256" key="7">
    <source>
        <dbReference type="ARBA" id="ARBA00022816"/>
    </source>
</evidence>
<reference evidence="14" key="5">
    <citation type="submission" date="2025-09" db="UniProtKB">
        <authorList>
            <consortium name="Ensembl"/>
        </authorList>
    </citation>
    <scope>IDENTIFICATION</scope>
</reference>
<keyword evidence="8" id="KW-0653">Protein transport</keyword>
<dbReference type="Pfam" id="PF21240">
    <property type="entry name" value="Nup98_GLEBS"/>
    <property type="match status" value="1"/>
</dbReference>
<evidence type="ECO:0000256" key="6">
    <source>
        <dbReference type="ARBA" id="ARBA00022813"/>
    </source>
</evidence>
<dbReference type="OMA" id="PMGKGLN"/>
<dbReference type="GeneTree" id="ENSGT00550000074799"/>
<keyword evidence="6" id="KW-0068">Autocatalytic cleavage</keyword>
<dbReference type="GO" id="GO:0031965">
    <property type="term" value="C:nuclear membrane"/>
    <property type="evidence" value="ECO:0007669"/>
    <property type="project" value="UniProtKB-SubCell"/>
</dbReference>
<keyword evidence="15" id="KW-1185">Reference proteome</keyword>
<keyword evidence="5" id="KW-0813">Transport</keyword>
<dbReference type="Proteomes" id="UP000314986">
    <property type="component" value="Unassembled WGS sequence"/>
</dbReference>
<evidence type="ECO:0000256" key="11">
    <source>
        <dbReference type="ARBA" id="ARBA00023242"/>
    </source>
</evidence>
<feature type="domain" description="Peptidase S59" evidence="13">
    <location>
        <begin position="719"/>
        <end position="845"/>
    </location>
</feature>
<proteinExistence type="inferred from homology"/>
<dbReference type="Gene3D" id="1.10.10.2360">
    <property type="match status" value="1"/>
</dbReference>
<evidence type="ECO:0000256" key="5">
    <source>
        <dbReference type="ARBA" id="ARBA00022448"/>
    </source>
</evidence>
<evidence type="ECO:0000256" key="4">
    <source>
        <dbReference type="ARBA" id="ARBA00013472"/>
    </source>
</evidence>
<sequence length="1759" mass="190336">MFNKSQFGAPTFGNTSGFTGSAFGQNTGASGFGGFGPTPAGFGATSNAAGGLFGATQSKPGGLFGSSSFGQPATSSTNAGFGFGTPTSSSLFGATNTGGLFSTQPNNAFTQNKPAGSFGTFGTSTSGGGLFGTTSTASNPFGGTSGTLFGGTSFTPTAPNGTTIKFNPPTGTDTMVKSGVSTSISTKHQCITAMKEYETKSLEELRLEDYTAGRKGPQTPLVGAGGLFGASTATSSAGASLFGATPPNTSGGFNFGQNKAGFGASTGAFGTPAGGLFGPAQPQAATGLFGNKPFGLATTTQSTGFSFGNANPLGQPNTSSMSLFGSAPATQSGGIFGTNTNTSTGTGFGTGAGLFGNTAAGFGNVGTGGLFANKPAGFGTTTTSASTFGTAGAGLFGNKPNLTIGANTNPSTFGTYNSQAFKAAVFSALSPGAGQTSLFGNTQPKLGAGLGAGAFGTTPFNTAGTAVGFGAPQAAICLTDPAASATQQAVLQQQLSALAYTPFGDSPLFRNPMVDPKKKEERLKPTNPAAQKALTTPTHYKLTPRPATRVRLKALQASGSVKAHLFDGLDDDEPAALANGTFLPRKSIKKLMLKTPSSSLTFSPTVLKETEELPSASEYPENGELSELEREEENPEVTKFYTNCIVKPIPQTPEGLIGHKTLGSTMEDTISAMNLRNLRNGNLEGSSEDASFIEGSLHEDPEEEEERAPPHPAGIVLTRVGYYTLPSMEELARTTTESGECIVENFTIGRKGYGSIYFPGVVNLSNMNLDEIVHIRRKEVIVYLDDERKPPASEDKTTRSPIKSPERLLEMGYEERLENASRKQGARFLEYRSETGSWVFEVAHFSKYGLKESDEEDEELPSKAETKKLKTASLPSQQAQQAAPSPKPAPTSQSPSLERVARVAELDSDMTDITQEPLPDCYLEEDITEEQEPVSASSNIASTLGINPHTLQIMKASLFAEDEDMDGIVERRFTRFPPVTDTSLELGSPHRLCPGPRGRTSVGGLLQSKFTSSSLLLSGARLQDSPEAPSPRAWLVPTPLPSAFAMPSPLPDVPLRTVGVRRQQRLVQLERSVTRGKGRLLMDMGLFIGRSFRVGWGPGSTLCHAGDRLSVPTTDTETPEQDGLEYGFFPKPVKVKQLSELPFKVHVERVMLRGERGDGDLYQEPLEIALRHSSVQTQDGCPLITPQPGVEALHQYVDWVQTALTGSEEKEGKRWGLVWTLCEALWGRLKALEPRASQHSPYVQQLERRRAFSHWLSLTAHHRIEQEVAVAQETGHVDAVFSYLTGKRISEACRLAQRSGDHRLALLLAQAVGSEQVRELLAMQLLDWHQLTADQFMQEDRLRIVALLAGKPVWETSEGVVNACSQLDWKRCLAIHLWYVLPPTASVADALRVYDDAFKGTETVQSYARFPLPGYLEDCEIAARSEEDQTPPQDICYHLLKLHSDRYHELPQLLSPGTVTEERLDYRLSWHVWAVLQALNYSHVSEKQQGLVHSSYAAQLESAGLWHWAIFILLHIPSSQRRERAVRELLARHCPLVETEEWQRREEFLRHSLAVPARWIHEAKALRAHRDGDAHREALHLLEAGHWNACHQLVVSQLASDAIINEKHSYLQQFLERLAQPESRAHIQDWDNAGSIFLQYIRITQNLQRVQTEVRGYELERLHTDVMSLCGRIQLIQCHTARDQLAQSDMAKKMSNMMRVVLSMQHSEEVGGEMVPDLQRVPVCLLAPHLRQLPMPEDYALEELRSLTQVYLQELIVAQ</sequence>
<dbReference type="FunFam" id="1.25.40.690:FF:000001">
    <property type="entry name" value="Nuclear pore complex protein Nup98-Nup96"/>
    <property type="match status" value="1"/>
</dbReference>
<keyword evidence="11" id="KW-0539">Nucleus</keyword>
<dbReference type="FunFam" id="1.10.10.2360:FF:000001">
    <property type="entry name" value="Nuclear pore complex protein Nup98-Nup96"/>
    <property type="match status" value="1"/>
</dbReference>
<evidence type="ECO:0000256" key="9">
    <source>
        <dbReference type="ARBA" id="ARBA00023010"/>
    </source>
</evidence>
<keyword evidence="7" id="KW-0509">mRNA transport</keyword>
<evidence type="ECO:0000256" key="3">
    <source>
        <dbReference type="ARBA" id="ARBA00008926"/>
    </source>
</evidence>
<accession>A0A4W3IU68</accession>
<dbReference type="PANTHER" id="PTHR23198:SF6">
    <property type="entry name" value="NUCLEAR PORE COMPLEX PROTEIN NUP98-NUP96"/>
    <property type="match status" value="1"/>
</dbReference>
<evidence type="ECO:0000256" key="12">
    <source>
        <dbReference type="SAM" id="MobiDB-lite"/>
    </source>
</evidence>
<evidence type="ECO:0000256" key="8">
    <source>
        <dbReference type="ARBA" id="ARBA00022927"/>
    </source>
</evidence>
<dbReference type="InterPro" id="IPR007230">
    <property type="entry name" value="Nup98_auto-Pept-S59_dom"/>
</dbReference>
<dbReference type="InterPro" id="IPR021967">
    <property type="entry name" value="Nup98_C"/>
</dbReference>
<feature type="compositionally biased region" description="Acidic residues" evidence="12">
    <location>
        <begin position="624"/>
        <end position="634"/>
    </location>
</feature>
<dbReference type="SUPFAM" id="SSF82215">
    <property type="entry name" value="C-terminal autoproteolytic domain of nucleoporin nup98"/>
    <property type="match status" value="1"/>
</dbReference>
<dbReference type="GO" id="GO:0003723">
    <property type="term" value="F:RNA binding"/>
    <property type="evidence" value="ECO:0007669"/>
    <property type="project" value="TreeGrafter"/>
</dbReference>
<dbReference type="Gene3D" id="3.30.1610.10">
    <property type="entry name" value="Peptidase S59, nucleoporin"/>
    <property type="match status" value="2"/>
</dbReference>
<comment type="subcellular location">
    <subcellularLocation>
        <location evidence="2">Nucleus membrane</location>
        <topology evidence="2">Peripheral membrane protein</topology>
        <orientation evidence="2">Nucleoplasmic side</orientation>
    </subcellularLocation>
    <subcellularLocation>
        <location evidence="1">Nucleus</location>
        <location evidence="1">Nuclear pore complex</location>
    </subcellularLocation>
</comment>
<reference evidence="15" key="2">
    <citation type="journal article" date="2007" name="PLoS Biol.">
        <title>Survey sequencing and comparative analysis of the elephant shark (Callorhinchus milii) genome.</title>
        <authorList>
            <person name="Venkatesh B."/>
            <person name="Kirkness E.F."/>
            <person name="Loh Y.H."/>
            <person name="Halpern A.L."/>
            <person name="Lee A.P."/>
            <person name="Johnson J."/>
            <person name="Dandona N."/>
            <person name="Viswanathan L.D."/>
            <person name="Tay A."/>
            <person name="Venter J.C."/>
            <person name="Strausberg R.L."/>
            <person name="Brenner S."/>
        </authorList>
    </citation>
    <scope>NUCLEOTIDE SEQUENCE [LARGE SCALE GENOMIC DNA]</scope>
</reference>
<dbReference type="PANTHER" id="PTHR23198">
    <property type="entry name" value="NUCLEOPORIN"/>
    <property type="match status" value="1"/>
</dbReference>
<dbReference type="Pfam" id="PF12110">
    <property type="entry name" value="Nup96"/>
    <property type="match status" value="1"/>
</dbReference>
<dbReference type="GO" id="GO:0000973">
    <property type="term" value="P:post-transcriptional tethering of RNA polymerase II gene DNA at nuclear periphery"/>
    <property type="evidence" value="ECO:0007669"/>
    <property type="project" value="TreeGrafter"/>
</dbReference>
<dbReference type="GO" id="GO:0008139">
    <property type="term" value="F:nuclear localization sequence binding"/>
    <property type="evidence" value="ECO:0007669"/>
    <property type="project" value="TreeGrafter"/>
</dbReference>
<feature type="region of interest" description="Disordered" evidence="12">
    <location>
        <begin position="611"/>
        <end position="634"/>
    </location>
</feature>
<reference evidence="14" key="4">
    <citation type="submission" date="2025-08" db="UniProtKB">
        <authorList>
            <consortium name="Ensembl"/>
        </authorList>
    </citation>
    <scope>IDENTIFICATION</scope>
</reference>
<keyword evidence="10" id="KW-0906">Nuclear pore complex</keyword>
<organism evidence="14 15">
    <name type="scientific">Callorhinchus milii</name>
    <name type="common">Ghost shark</name>
    <dbReference type="NCBI Taxonomy" id="7868"/>
    <lineage>
        <taxon>Eukaryota</taxon>
        <taxon>Metazoa</taxon>
        <taxon>Chordata</taxon>
        <taxon>Craniata</taxon>
        <taxon>Vertebrata</taxon>
        <taxon>Chondrichthyes</taxon>
        <taxon>Holocephali</taxon>
        <taxon>Chimaeriformes</taxon>
        <taxon>Callorhinchidae</taxon>
        <taxon>Callorhinchus</taxon>
    </lineage>
</organism>
<evidence type="ECO:0000259" key="13">
    <source>
        <dbReference type="PROSITE" id="PS51434"/>
    </source>
</evidence>
<dbReference type="GO" id="GO:0006606">
    <property type="term" value="P:protein import into nucleus"/>
    <property type="evidence" value="ECO:0007669"/>
    <property type="project" value="TreeGrafter"/>
</dbReference>
<dbReference type="GO" id="GO:0017056">
    <property type="term" value="F:structural constituent of nuclear pore"/>
    <property type="evidence" value="ECO:0007669"/>
    <property type="project" value="InterPro"/>
</dbReference>
<keyword evidence="9" id="KW-0811">Translocation</keyword>
<dbReference type="InterPro" id="IPR037665">
    <property type="entry name" value="Nucleoporin_S59-like"/>
</dbReference>
<dbReference type="Pfam" id="PF04096">
    <property type="entry name" value="Nucleoporin2"/>
    <property type="match status" value="1"/>
</dbReference>
<dbReference type="GO" id="GO:0051028">
    <property type="term" value="P:mRNA transport"/>
    <property type="evidence" value="ECO:0007669"/>
    <property type="project" value="UniProtKB-KW"/>
</dbReference>
<evidence type="ECO:0000256" key="1">
    <source>
        <dbReference type="ARBA" id="ARBA00004567"/>
    </source>
</evidence>
<dbReference type="GO" id="GO:0034398">
    <property type="term" value="P:telomere tethering at nuclear periphery"/>
    <property type="evidence" value="ECO:0007669"/>
    <property type="project" value="TreeGrafter"/>
</dbReference>
<evidence type="ECO:0000256" key="10">
    <source>
        <dbReference type="ARBA" id="ARBA00023132"/>
    </source>
</evidence>
<reference evidence="15" key="1">
    <citation type="journal article" date="2006" name="Science">
        <title>Ancient noncoding elements conserved in the human genome.</title>
        <authorList>
            <person name="Venkatesh B."/>
            <person name="Kirkness E.F."/>
            <person name="Loh Y.H."/>
            <person name="Halpern A.L."/>
            <person name="Lee A.P."/>
            <person name="Johnson J."/>
            <person name="Dandona N."/>
            <person name="Viswanathan L.D."/>
            <person name="Tay A."/>
            <person name="Venter J.C."/>
            <person name="Strausberg R.L."/>
            <person name="Brenner S."/>
        </authorList>
    </citation>
    <scope>NUCLEOTIDE SEQUENCE [LARGE SCALE GENOMIC DNA]</scope>
</reference>
<dbReference type="STRING" id="7868.ENSCMIP00000030981"/>
<dbReference type="GO" id="GO:0006405">
    <property type="term" value="P:RNA export from nucleus"/>
    <property type="evidence" value="ECO:0007669"/>
    <property type="project" value="TreeGrafter"/>
</dbReference>
<evidence type="ECO:0000313" key="15">
    <source>
        <dbReference type="Proteomes" id="UP000314986"/>
    </source>
</evidence>
<dbReference type="InParanoid" id="A0A4W3IU68"/>
<feature type="compositionally biased region" description="Low complexity" evidence="12">
    <location>
        <begin position="872"/>
        <end position="896"/>
    </location>
</feature>
<name>A0A4W3IU68_CALMI</name>
<dbReference type="InterPro" id="IPR036903">
    <property type="entry name" value="Nup98_auto-Pept-S59_dom_sf"/>
</dbReference>
<feature type="region of interest" description="Disordered" evidence="12">
    <location>
        <begin position="852"/>
        <end position="898"/>
    </location>
</feature>